<dbReference type="Proteomes" id="UP001199106">
    <property type="component" value="Unassembled WGS sequence"/>
</dbReference>
<dbReference type="AlphaFoldDB" id="A0AAD4FD25"/>
<feature type="compositionally biased region" description="Basic residues" evidence="1">
    <location>
        <begin position="1"/>
        <end position="10"/>
    </location>
</feature>
<feature type="compositionally biased region" description="Polar residues" evidence="1">
    <location>
        <begin position="12"/>
        <end position="24"/>
    </location>
</feature>
<proteinExistence type="predicted"/>
<organism evidence="2 3">
    <name type="scientific">Alternaria panax</name>
    <dbReference type="NCBI Taxonomy" id="48097"/>
    <lineage>
        <taxon>Eukaryota</taxon>
        <taxon>Fungi</taxon>
        <taxon>Dikarya</taxon>
        <taxon>Ascomycota</taxon>
        <taxon>Pezizomycotina</taxon>
        <taxon>Dothideomycetes</taxon>
        <taxon>Pleosporomycetidae</taxon>
        <taxon>Pleosporales</taxon>
        <taxon>Pleosporineae</taxon>
        <taxon>Pleosporaceae</taxon>
        <taxon>Alternaria</taxon>
        <taxon>Alternaria sect. Panax</taxon>
    </lineage>
</organism>
<feature type="region of interest" description="Disordered" evidence="1">
    <location>
        <begin position="1"/>
        <end position="38"/>
    </location>
</feature>
<keyword evidence="3" id="KW-1185">Reference proteome</keyword>
<sequence length="238" mass="25749">MATVPSKRRPTQPASHAQQRSGTDNVDEDPATEAHAKPLKAAPHWLANQGGTSQPQPYTNTYDHFATFDKKLKDLAYIPCVVSTKDAQLLLRKDCCPHSDPVSLLDGTWCCYECNTSSVDVEKTIAATMAFTASETSASDQAHSAYGNIYTPPPLLVSGDQEQNFCDSCGEVFFDKKRAKSEDSSMKISGGSTLCGPDFWGTPHSFEIANQGTDARRIMEENGRLFVAGGEIDDGSSS</sequence>
<evidence type="ECO:0000313" key="2">
    <source>
        <dbReference type="EMBL" id="KAG9186856.1"/>
    </source>
</evidence>
<evidence type="ECO:0000256" key="1">
    <source>
        <dbReference type="SAM" id="MobiDB-lite"/>
    </source>
</evidence>
<accession>A0AAD4FD25</accession>
<reference evidence="2" key="1">
    <citation type="submission" date="2021-07" db="EMBL/GenBank/DDBJ databases">
        <title>Genome Resource of American Ginseng Black Spot Pathogen Alternaria panax.</title>
        <authorList>
            <person name="Qiu C."/>
            <person name="Wang W."/>
            <person name="Liu Z."/>
        </authorList>
    </citation>
    <scope>NUCLEOTIDE SEQUENCE</scope>
    <source>
        <strain evidence="2">BNCC115425</strain>
    </source>
</reference>
<name>A0AAD4FD25_9PLEO</name>
<gene>
    <name evidence="2" type="ORF">G6011_09964</name>
</gene>
<comment type="caution">
    <text evidence="2">The sequence shown here is derived from an EMBL/GenBank/DDBJ whole genome shotgun (WGS) entry which is preliminary data.</text>
</comment>
<evidence type="ECO:0000313" key="3">
    <source>
        <dbReference type="Proteomes" id="UP001199106"/>
    </source>
</evidence>
<protein>
    <submittedName>
        <fullName evidence="2">Uncharacterized protein</fullName>
    </submittedName>
</protein>
<dbReference type="EMBL" id="JAANER010000008">
    <property type="protein sequence ID" value="KAG9186856.1"/>
    <property type="molecule type" value="Genomic_DNA"/>
</dbReference>